<name>A0A5R9IVJ4_9GAMM</name>
<evidence type="ECO:0000313" key="3">
    <source>
        <dbReference type="EMBL" id="TLU67196.1"/>
    </source>
</evidence>
<dbReference type="Pfam" id="PF01541">
    <property type="entry name" value="GIY-YIG"/>
    <property type="match status" value="1"/>
</dbReference>
<dbReference type="AlphaFoldDB" id="A0A5R9IVJ4"/>
<dbReference type="CDD" id="cd10456">
    <property type="entry name" value="GIY-YIG_UPF0213"/>
    <property type="match status" value="1"/>
</dbReference>
<dbReference type="Gene3D" id="3.40.1440.10">
    <property type="entry name" value="GIY-YIG endonuclease"/>
    <property type="match status" value="1"/>
</dbReference>
<keyword evidence="4" id="KW-1185">Reference proteome</keyword>
<dbReference type="RefSeq" id="WP_138318477.1">
    <property type="nucleotide sequence ID" value="NZ_VCBC01000003.1"/>
</dbReference>
<gene>
    <name evidence="3" type="ORF">FE810_02620</name>
</gene>
<dbReference type="SMART" id="SM00465">
    <property type="entry name" value="GIYc"/>
    <property type="match status" value="1"/>
</dbReference>
<dbReference type="InterPro" id="IPR000305">
    <property type="entry name" value="GIY-YIG_endonuc"/>
</dbReference>
<evidence type="ECO:0000259" key="2">
    <source>
        <dbReference type="PROSITE" id="PS50164"/>
    </source>
</evidence>
<dbReference type="OrthoDB" id="9797095at2"/>
<feature type="domain" description="GIY-YIG" evidence="2">
    <location>
        <begin position="3"/>
        <end position="80"/>
    </location>
</feature>
<dbReference type="SUPFAM" id="SSF82771">
    <property type="entry name" value="GIY-YIG endonuclease"/>
    <property type="match status" value="1"/>
</dbReference>
<evidence type="ECO:0000256" key="1">
    <source>
        <dbReference type="ARBA" id="ARBA00007435"/>
    </source>
</evidence>
<evidence type="ECO:0000313" key="4">
    <source>
        <dbReference type="Proteomes" id="UP000307790"/>
    </source>
</evidence>
<comment type="caution">
    <text evidence="3">The sequence shown here is derived from an EMBL/GenBank/DDBJ whole genome shotgun (WGS) entry which is preliminary data.</text>
</comment>
<dbReference type="Proteomes" id="UP000307790">
    <property type="component" value="Unassembled WGS sequence"/>
</dbReference>
<reference evidence="3 4" key="1">
    <citation type="submission" date="2019-05" db="EMBL/GenBank/DDBJ databases">
        <title>Genome sequences of Thalassotalea litorea 1K03283.</title>
        <authorList>
            <person name="Zhang D."/>
        </authorList>
    </citation>
    <scope>NUCLEOTIDE SEQUENCE [LARGE SCALE GENOMIC DNA]</scope>
    <source>
        <strain evidence="3 4">MCCC 1K03283</strain>
    </source>
</reference>
<dbReference type="EMBL" id="VCBC01000003">
    <property type="protein sequence ID" value="TLU67196.1"/>
    <property type="molecule type" value="Genomic_DNA"/>
</dbReference>
<dbReference type="InterPro" id="IPR035901">
    <property type="entry name" value="GIY-YIG_endonuc_sf"/>
</dbReference>
<dbReference type="PANTHER" id="PTHR34477">
    <property type="entry name" value="UPF0213 PROTEIN YHBQ"/>
    <property type="match status" value="1"/>
</dbReference>
<organism evidence="3 4">
    <name type="scientific">Thalassotalea litorea</name>
    <dbReference type="NCBI Taxonomy" id="2020715"/>
    <lineage>
        <taxon>Bacteria</taxon>
        <taxon>Pseudomonadati</taxon>
        <taxon>Pseudomonadota</taxon>
        <taxon>Gammaproteobacteria</taxon>
        <taxon>Alteromonadales</taxon>
        <taxon>Colwelliaceae</taxon>
        <taxon>Thalassotalea</taxon>
    </lineage>
</organism>
<dbReference type="PANTHER" id="PTHR34477:SF1">
    <property type="entry name" value="UPF0213 PROTEIN YHBQ"/>
    <property type="match status" value="1"/>
</dbReference>
<sequence length="92" mass="10665">MSPPWFVYILRCADKSLYTGITIDIEKRILEHNQDNAKGAKYTRARRPVELVYRESLPDRSGATKREAAIKKLTRKQKIQLIETCDGTLERT</sequence>
<accession>A0A5R9IVJ4</accession>
<dbReference type="PROSITE" id="PS50164">
    <property type="entry name" value="GIY_YIG"/>
    <property type="match status" value="1"/>
</dbReference>
<proteinExistence type="inferred from homology"/>
<protein>
    <submittedName>
        <fullName evidence="3">GIY-YIG nuclease family protein</fullName>
    </submittedName>
</protein>
<dbReference type="InterPro" id="IPR050190">
    <property type="entry name" value="UPF0213_domain"/>
</dbReference>
<comment type="similarity">
    <text evidence="1">Belongs to the UPF0213 family.</text>
</comment>